<dbReference type="Proteomes" id="UP000306753">
    <property type="component" value="Unassembled WGS sequence"/>
</dbReference>
<accession>A0A5R9QJ09</accession>
<proteinExistence type="predicted"/>
<feature type="transmembrane region" description="Helical" evidence="1">
    <location>
        <begin position="6"/>
        <end position="27"/>
    </location>
</feature>
<keyword evidence="3" id="KW-1185">Reference proteome</keyword>
<keyword evidence="1" id="KW-0472">Membrane</keyword>
<dbReference type="EMBL" id="QLAG01000002">
    <property type="protein sequence ID" value="TLX65100.1"/>
    <property type="molecule type" value="Genomic_DNA"/>
</dbReference>
<evidence type="ECO:0000313" key="3">
    <source>
        <dbReference type="Proteomes" id="UP000306753"/>
    </source>
</evidence>
<keyword evidence="1" id="KW-1133">Transmembrane helix</keyword>
<sequence length="171" mass="18711">MDFTLYQVLAFIGSFAGILIVAALGYYEGRHAQRKKVVSLRQAWNEENELWRHRLQRAQYEHNLSRLNAAQALEAITADRDAAEDTAAGLRLQLITAKQRAANAPHALREEDAEDLAAMAGKLSLAATTFAQMGAIDQATTTRALALKARNLSERYYAAQPATTQPEGAAA</sequence>
<comment type="caution">
    <text evidence="2">The sequence shown here is derived from an EMBL/GenBank/DDBJ whole genome shotgun (WGS) entry which is preliminary data.</text>
</comment>
<dbReference type="AlphaFoldDB" id="A0A5R9QJ09"/>
<name>A0A5R9QJ09_9GAMM</name>
<keyword evidence="1" id="KW-0812">Transmembrane</keyword>
<protein>
    <recommendedName>
        <fullName evidence="4">DUF2802 domain-containing protein</fullName>
    </recommendedName>
</protein>
<evidence type="ECO:0000256" key="1">
    <source>
        <dbReference type="SAM" id="Phobius"/>
    </source>
</evidence>
<organism evidence="2 3">
    <name type="scientific">Stutzerimonas nosocomialis</name>
    <dbReference type="NCBI Taxonomy" id="1056496"/>
    <lineage>
        <taxon>Bacteria</taxon>
        <taxon>Pseudomonadati</taxon>
        <taxon>Pseudomonadota</taxon>
        <taxon>Gammaproteobacteria</taxon>
        <taxon>Pseudomonadales</taxon>
        <taxon>Pseudomonadaceae</taxon>
        <taxon>Stutzerimonas</taxon>
    </lineage>
</organism>
<evidence type="ECO:0008006" key="4">
    <source>
        <dbReference type="Google" id="ProtNLM"/>
    </source>
</evidence>
<dbReference type="RefSeq" id="WP_138410768.1">
    <property type="nucleotide sequence ID" value="NZ_QLAG01000002.1"/>
</dbReference>
<gene>
    <name evidence="2" type="ORF">DN820_01965</name>
</gene>
<evidence type="ECO:0000313" key="2">
    <source>
        <dbReference type="EMBL" id="TLX65100.1"/>
    </source>
</evidence>
<reference evidence="2 3" key="1">
    <citation type="journal article" date="2017" name="Eur. J. Clin. Microbiol. Infect. Dis.">
        <title>Uncommonly isolated clinical Pseudomonas: identification and phylogenetic assignation.</title>
        <authorList>
            <person name="Mulet M."/>
            <person name="Gomila M."/>
            <person name="Ramirez A."/>
            <person name="Cardew S."/>
            <person name="Moore E.R."/>
            <person name="Lalucat J."/>
            <person name="Garcia-Valdes E."/>
        </authorList>
    </citation>
    <scope>NUCLEOTIDE SEQUENCE [LARGE SCALE GENOMIC DNA]</scope>
    <source>
        <strain evidence="2 3">SD129</strain>
    </source>
</reference>